<dbReference type="EMBL" id="JAZDUA010000039">
    <property type="protein sequence ID" value="KAK7871444.1"/>
    <property type="molecule type" value="Genomic_DNA"/>
</dbReference>
<keyword evidence="1" id="KW-0732">Signal</keyword>
<dbReference type="InterPro" id="IPR006170">
    <property type="entry name" value="PBP/GOBP"/>
</dbReference>
<evidence type="ECO:0008006" key="4">
    <source>
        <dbReference type="Google" id="ProtNLM"/>
    </source>
</evidence>
<dbReference type="PANTHER" id="PTHR21364">
    <property type="entry name" value="GENERAL ODORANT-BINDING PROTEIN 19A"/>
    <property type="match status" value="1"/>
</dbReference>
<dbReference type="PANTHER" id="PTHR21364:SF2">
    <property type="entry name" value="GENERAL ODORANT-BINDING PROTEIN 19A"/>
    <property type="match status" value="1"/>
</dbReference>
<dbReference type="SUPFAM" id="SSF47565">
    <property type="entry name" value="Insect pheromone/odorant-binding proteins"/>
    <property type="match status" value="1"/>
</dbReference>
<feature type="chain" id="PRO_5042981758" description="Odorant binding protein" evidence="1">
    <location>
        <begin position="20"/>
        <end position="137"/>
    </location>
</feature>
<dbReference type="CDD" id="cd23992">
    <property type="entry name" value="PBP_GOBP"/>
    <property type="match status" value="1"/>
</dbReference>
<dbReference type="AlphaFoldDB" id="A0AAN9VTU8"/>
<gene>
    <name evidence="2" type="ORF">R5R35_010830</name>
</gene>
<reference evidence="2 3" key="1">
    <citation type="submission" date="2024-03" db="EMBL/GenBank/DDBJ databases">
        <title>The genome assembly and annotation of the cricket Gryllus longicercus Weissman &amp; Gray.</title>
        <authorList>
            <person name="Szrajer S."/>
            <person name="Gray D."/>
            <person name="Ylla G."/>
        </authorList>
    </citation>
    <scope>NUCLEOTIDE SEQUENCE [LARGE SCALE GENOMIC DNA]</scope>
    <source>
        <strain evidence="2">DAG 2021-001</strain>
        <tissue evidence="2">Whole body minus gut</tissue>
    </source>
</reference>
<keyword evidence="3" id="KW-1185">Reference proteome</keyword>
<dbReference type="Proteomes" id="UP001378592">
    <property type="component" value="Unassembled WGS sequence"/>
</dbReference>
<dbReference type="GO" id="GO:0005549">
    <property type="term" value="F:odorant binding"/>
    <property type="evidence" value="ECO:0007669"/>
    <property type="project" value="InterPro"/>
</dbReference>
<dbReference type="Pfam" id="PF01395">
    <property type="entry name" value="PBP_GOBP"/>
    <property type="match status" value="1"/>
</dbReference>
<sequence length="137" mass="15044">MQALFVVVVVFTLVATSSAETSEVFQKTIRPIAEGCKASAKATDEDVETVVHLKKDFTPEGKCLMACVMEAIGAMRDGTMASEEEILKPYRTLFADDPRRLSKADEVVRNCRAEALQKSEKCDMAHVAAFCTIVNTH</sequence>
<comment type="caution">
    <text evidence="2">The sequence shown here is derived from an EMBL/GenBank/DDBJ whole genome shotgun (WGS) entry which is preliminary data.</text>
</comment>
<organism evidence="2 3">
    <name type="scientific">Gryllus longicercus</name>
    <dbReference type="NCBI Taxonomy" id="2509291"/>
    <lineage>
        <taxon>Eukaryota</taxon>
        <taxon>Metazoa</taxon>
        <taxon>Ecdysozoa</taxon>
        <taxon>Arthropoda</taxon>
        <taxon>Hexapoda</taxon>
        <taxon>Insecta</taxon>
        <taxon>Pterygota</taxon>
        <taxon>Neoptera</taxon>
        <taxon>Polyneoptera</taxon>
        <taxon>Orthoptera</taxon>
        <taxon>Ensifera</taxon>
        <taxon>Gryllidea</taxon>
        <taxon>Grylloidea</taxon>
        <taxon>Gryllidae</taxon>
        <taxon>Gryllinae</taxon>
        <taxon>Gryllus</taxon>
    </lineage>
</organism>
<dbReference type="InterPro" id="IPR036728">
    <property type="entry name" value="PBP_GOBP_sf"/>
</dbReference>
<proteinExistence type="predicted"/>
<dbReference type="SMART" id="SM00708">
    <property type="entry name" value="PhBP"/>
    <property type="match status" value="1"/>
</dbReference>
<evidence type="ECO:0000256" key="1">
    <source>
        <dbReference type="SAM" id="SignalP"/>
    </source>
</evidence>
<evidence type="ECO:0000313" key="2">
    <source>
        <dbReference type="EMBL" id="KAK7871444.1"/>
    </source>
</evidence>
<evidence type="ECO:0000313" key="3">
    <source>
        <dbReference type="Proteomes" id="UP001378592"/>
    </source>
</evidence>
<accession>A0AAN9VTU8</accession>
<dbReference type="Gene3D" id="1.10.238.20">
    <property type="entry name" value="Pheromone/general odorant binding protein domain"/>
    <property type="match status" value="1"/>
</dbReference>
<protein>
    <recommendedName>
        <fullName evidence="4">Odorant binding protein</fullName>
    </recommendedName>
</protein>
<name>A0AAN9VTU8_9ORTH</name>
<feature type="signal peptide" evidence="1">
    <location>
        <begin position="1"/>
        <end position="19"/>
    </location>
</feature>